<sequence>MVGLGLLEFKEEAKRSPSFVIKLGSINLACSLRFPTFFSNPYNTHSLFNHSPYPLLFSLLLGFGYNFRSFSFLDSLDLLKLLSYISMVAHSLLFSIFSYHAE</sequence>
<accession>M3PV85</accession>
<protein>
    <submittedName>
        <fullName evidence="1">Uncharacterized protein</fullName>
    </submittedName>
</protein>
<dbReference type="HOGENOM" id="CLU_2395688_0_0_7"/>
<evidence type="ECO:0000313" key="1">
    <source>
        <dbReference type="EMBL" id="EMH23305.1"/>
    </source>
</evidence>
<dbReference type="AlphaFoldDB" id="M3PV85"/>
<dbReference type="EMBL" id="APDV01000052">
    <property type="protein sequence ID" value="EMH23305.1"/>
    <property type="molecule type" value="Genomic_DNA"/>
</dbReference>
<comment type="caution">
    <text evidence="1">The sequence shown here is derived from an EMBL/GenBank/DDBJ whole genome shotgun (WGS) entry which is preliminary data.</text>
</comment>
<proteinExistence type="predicted"/>
<organism evidence="1 2">
    <name type="scientific">Helicobacter pylori GAM260BSi</name>
    <dbReference type="NCBI Taxonomy" id="1159046"/>
    <lineage>
        <taxon>Bacteria</taxon>
        <taxon>Pseudomonadati</taxon>
        <taxon>Campylobacterota</taxon>
        <taxon>Epsilonproteobacteria</taxon>
        <taxon>Campylobacterales</taxon>
        <taxon>Helicobacteraceae</taxon>
        <taxon>Helicobacter</taxon>
    </lineage>
</organism>
<reference evidence="1 2" key="1">
    <citation type="submission" date="2012-11" db="EMBL/GenBank/DDBJ databases">
        <authorList>
            <person name="Weinstock G."/>
            <person name="Sodergren E."/>
            <person name="Lobos E.A."/>
            <person name="Fulton L."/>
            <person name="Fulton R."/>
            <person name="Courtney L."/>
            <person name="Fronick C."/>
            <person name="O'Laughlin M."/>
            <person name="Godfrey J."/>
            <person name="Wilson R.M."/>
            <person name="Miner T."/>
            <person name="Farmer C."/>
            <person name="Delehaunty K."/>
            <person name="Cordes M."/>
            <person name="Minx P."/>
            <person name="Tomlinson C."/>
            <person name="Chen J."/>
            <person name="Wollam A."/>
            <person name="Pepin K.H."/>
            <person name="Bhonagiri V."/>
            <person name="Zhang X."/>
            <person name="Suruliraj S."/>
            <person name="Antonio M."/>
            <person name="Secka O."/>
            <person name="Thomas J."/>
            <person name="Warren W."/>
            <person name="Mitreva M."/>
            <person name="Mardis E.R."/>
            <person name="Wilson R.K."/>
        </authorList>
    </citation>
    <scope>NUCLEOTIDE SEQUENCE [LARGE SCALE GENOMIC DNA]</scope>
    <source>
        <strain evidence="1 2">GAM260BSi</strain>
    </source>
</reference>
<evidence type="ECO:0000313" key="2">
    <source>
        <dbReference type="Proteomes" id="UP000012023"/>
    </source>
</evidence>
<name>M3PV85_HELPX</name>
<dbReference type="Proteomes" id="UP000012023">
    <property type="component" value="Unassembled WGS sequence"/>
</dbReference>
<gene>
    <name evidence="1" type="ORF">HMPREF1418_00840</name>
</gene>